<organism evidence="3 4">
    <name type="scientific">Corallococcus exercitus</name>
    <dbReference type="NCBI Taxonomy" id="2316736"/>
    <lineage>
        <taxon>Bacteria</taxon>
        <taxon>Pseudomonadati</taxon>
        <taxon>Myxococcota</taxon>
        <taxon>Myxococcia</taxon>
        <taxon>Myxococcales</taxon>
        <taxon>Cystobacterineae</taxon>
        <taxon>Myxococcaceae</taxon>
        <taxon>Corallococcus</taxon>
    </lineage>
</organism>
<reference evidence="3 4" key="1">
    <citation type="submission" date="2020-05" db="EMBL/GenBank/DDBJ databases">
        <authorList>
            <person name="Whitworth D."/>
        </authorList>
    </citation>
    <scope>NUCLEOTIDE SEQUENCE [LARGE SCALE GENOMIC DNA]</scope>
    <source>
        <strain evidence="3 4">AB043B</strain>
    </source>
</reference>
<dbReference type="Pfam" id="PF20030">
    <property type="entry name" value="bpMoxR"/>
    <property type="match status" value="1"/>
</dbReference>
<dbReference type="PANTHER" id="PTHR32204">
    <property type="entry name" value="ATPASE RAVA"/>
    <property type="match status" value="1"/>
</dbReference>
<dbReference type="InterPro" id="IPR003593">
    <property type="entry name" value="AAA+_ATPase"/>
</dbReference>
<evidence type="ECO:0000259" key="2">
    <source>
        <dbReference type="SMART" id="SM00382"/>
    </source>
</evidence>
<evidence type="ECO:0000313" key="3">
    <source>
        <dbReference type="EMBL" id="NOK32709.1"/>
    </source>
</evidence>
<dbReference type="Gene3D" id="3.40.50.300">
    <property type="entry name" value="P-loop containing nucleotide triphosphate hydrolases"/>
    <property type="match status" value="1"/>
</dbReference>
<dbReference type="InterPro" id="IPR045427">
    <property type="entry name" value="MoxR"/>
</dbReference>
<comment type="caution">
    <text evidence="3">The sequence shown here is derived from an EMBL/GenBank/DDBJ whole genome shotgun (WGS) entry which is preliminary data.</text>
</comment>
<dbReference type="CDD" id="cd00009">
    <property type="entry name" value="AAA"/>
    <property type="match status" value="1"/>
</dbReference>
<gene>
    <name evidence="3" type="ORF">HMI49_05795</name>
</gene>
<evidence type="ECO:0000256" key="1">
    <source>
        <dbReference type="SAM" id="MobiDB-lite"/>
    </source>
</evidence>
<name>A0A7Y4NPT4_9BACT</name>
<dbReference type="EMBL" id="JABFJV010000019">
    <property type="protein sequence ID" value="NOK32709.1"/>
    <property type="molecule type" value="Genomic_DNA"/>
</dbReference>
<accession>A0A7Y4NPT4</accession>
<dbReference type="AlphaFoldDB" id="A0A7Y4NPT4"/>
<feature type="region of interest" description="Disordered" evidence="1">
    <location>
        <begin position="1"/>
        <end position="29"/>
    </location>
</feature>
<dbReference type="InterPro" id="IPR027417">
    <property type="entry name" value="P-loop_NTPase"/>
</dbReference>
<proteinExistence type="predicted"/>
<dbReference type="SUPFAM" id="SSF52540">
    <property type="entry name" value="P-loop containing nucleoside triphosphate hydrolases"/>
    <property type="match status" value="1"/>
</dbReference>
<feature type="domain" description="AAA+ ATPase" evidence="2">
    <location>
        <begin position="92"/>
        <end position="232"/>
    </location>
</feature>
<dbReference type="SMART" id="SM00382">
    <property type="entry name" value="AAA"/>
    <property type="match status" value="1"/>
</dbReference>
<sequence>MIQGDARAHGGIAVPPVRTRRPGEQHARHRQPLPLRIHAATVCRTGGEARLAGMSVSFEVAAAEVRDALTDASRGLVEREAMVELVALSAVAGEHLLVVGPPGTAKSEAVRRTARGLGGSYFEYLLGRFTEPSEIFGPVDLRKLREGLVETETAGMLPEAEVAFLDEVFLGSTAILNTLLGLLNERTFRRGHTRMQCPLRVCVGASNALPEDDALAAFADRFLARIFVEPVPDPRLEELLEGGALLWTDAAPRVASLASLDVVARAARGADLGPVRPHLAQALRTLRAAGIALSDRRAVKVQRLVAAAAALAGRTTPGVADLWPLVYAVPTKEAQALARDVLRDVLSASENPALPAAALEASAGPLARAQRIAQAGQALLAARPEDGNATAAWRLKLEGVAREMDAGFAPEALPEALRELRGAVAAVLSEVNTRAA</sequence>
<dbReference type="Proteomes" id="UP000563426">
    <property type="component" value="Unassembled WGS sequence"/>
</dbReference>
<protein>
    <submittedName>
        <fullName evidence="3">AAA domain-containing protein</fullName>
    </submittedName>
</protein>
<keyword evidence="4" id="KW-1185">Reference proteome</keyword>
<dbReference type="InterPro" id="IPR050513">
    <property type="entry name" value="RavA_ATPases"/>
</dbReference>
<evidence type="ECO:0000313" key="4">
    <source>
        <dbReference type="Proteomes" id="UP000563426"/>
    </source>
</evidence>
<dbReference type="PANTHER" id="PTHR32204:SF0">
    <property type="entry name" value="ATPASE RAVA"/>
    <property type="match status" value="1"/>
</dbReference>